<name>A0A8A4U191_SULCO</name>
<dbReference type="SUPFAM" id="SSF63446">
    <property type="entry name" value="Type I dockerin domain"/>
    <property type="match status" value="1"/>
</dbReference>
<dbReference type="Proteomes" id="UP000663929">
    <property type="component" value="Chromosome"/>
</dbReference>
<evidence type="ECO:0000256" key="1">
    <source>
        <dbReference type="ARBA" id="ARBA00022729"/>
    </source>
</evidence>
<feature type="domain" description="Ig-like" evidence="5">
    <location>
        <begin position="150"/>
        <end position="231"/>
    </location>
</feature>
<dbReference type="CDD" id="cd00096">
    <property type="entry name" value="Ig"/>
    <property type="match status" value="1"/>
</dbReference>
<dbReference type="InterPro" id="IPR013098">
    <property type="entry name" value="Ig_I-set"/>
</dbReference>
<dbReference type="InterPro" id="IPR003599">
    <property type="entry name" value="Ig_sub"/>
</dbReference>
<protein>
    <submittedName>
        <fullName evidence="6">Immunoglobulin domain-containing protein</fullName>
    </submittedName>
</protein>
<dbReference type="SUPFAM" id="SSF50998">
    <property type="entry name" value="Quinoprotein alcohol dehydrogenase-like"/>
    <property type="match status" value="1"/>
</dbReference>
<keyword evidence="2" id="KW-0677">Repeat</keyword>
<dbReference type="Gene3D" id="2.60.40.10">
    <property type="entry name" value="Immunoglobulins"/>
    <property type="match status" value="4"/>
</dbReference>
<gene>
    <name evidence="6" type="ORF">J3U87_08585</name>
</gene>
<dbReference type="InterPro" id="IPR013519">
    <property type="entry name" value="Int_alpha_beta-p"/>
</dbReference>
<dbReference type="SUPFAM" id="SSF69318">
    <property type="entry name" value="Integrin alpha N-terminal domain"/>
    <property type="match status" value="1"/>
</dbReference>
<dbReference type="InterPro" id="IPR008965">
    <property type="entry name" value="CBM2/CBM3_carb-bd_dom_sf"/>
</dbReference>
<dbReference type="SUPFAM" id="SSF49384">
    <property type="entry name" value="Carbohydrate-binding domain"/>
    <property type="match status" value="1"/>
</dbReference>
<keyword evidence="3" id="KW-0325">Glycoprotein</keyword>
<sequence>MTKSMIVLPYLYLALPLLAQVPVSLPTQEVPVTERFTVPIEVGDMTDLGIESFDLELRYDAGVLTLDRAEKIGTRCADAMVQFNGETPGVVRISMSSQVPLTGSGTLIQVQGSARVTGDGALHLERILFNEGHPNATIEQGALTVFDLQPVTFTQQPPSHDLCAGEPLILSVEAAGSPPITYQWRRDGIDLPGATLAQLHVPNTEETDSGAYTCVATNPAGTGTSDAAVIAVGAAPRMLSPPRVPIACAGQSVTLRFDMDGPELGYRWQKDGTDLPGADGADLTLPAFDQEDVGAYRCIVTNACGTTTTPDLPLTLDQPVALTAQPQSAYASKGASHSFSVAAEGSQPIAYQWFFRDDPIPYATAPELTIAPVRYDDLGHYRCQVRNGCGSVDSDTVFLNAYDVVGSFTSNDDEGRFGEEVQIHGDQALVTSSRDSQIQRYMGAVDAYTLVAGEWRQTQRLTGSEPTTNAYFGTSIDRYQDRLIVGAPGEPAVYIFRLENDLWVQESRLTQSTTSFGQSVALGQDYAAVGAPEHNGRGAVYLYTYSGGRWNYRTYLSPSQSGSQRFGAALEIHATQVAVGRPGASNQGAVSMYTFNGSRLVSPIEITSATQGNNAQFGASLAMTDDLVLVGAPYDNRGRVFSFRRIGGTWIQEFEFQPPPSGGRYYPVFGRSVAIDGNRVVIGGPSGRSPYSVVSVFERVGDAWARLVDWRPADILNFGEGVAISGPNVLVGTQSSAHFHHLGTLPGNPCPKPFLSQHPQSVNLQQGAAHTFEVAVETEAAPSFQWYHNGRMIPGADGSAFHIAAALPAHQGVYHCEVTTACDTVRSSDAGLTVGEITDRLPFVIPELEAGDLLGPIAVSGNRVALGAPGDDDSGKGAVYVYRWSGDAWLREAKILGHSGPSFGSRLDLSGERLAIQGGGALYLYHFQGGSWVLRGELTPSQSNTGFPGAFIVRGDDLFVGQAKVDSNRGELIRYHWNGTVWQSRGKLLSLEDLPTNANLGDRLALTGDHLIAGMPKYRSNEGSALIYRRRKGVWQPERLLTPPDFINGTLFGNGLAASGNQLAIGATGNDELTPNGGTVYLYENQMDTWRWSQKTTPSGVEQGDGVGAELALDGNALLIGSQQDDEGANAMGAAFLFQRDQEAWHERKKYIDPDGHAGDRMASYLALQGDQVWLGTKYADLTGVDSGKILLFGELPDNPDCLPGDVTRNGQISPLDASQVLIHVVGSPTEFDPLPACAADVTCNGSITAFDGAQILRFSAGTIDSLDCVASRRAPDGDLMVTDTPTEAVPFSVPLGWVGAETLSFELEIDFDPTILAARGVQAELPRDWQWRAQRTPDAIILAAAGASHLPDGRGDFQLHFIPLRLGHSELRVRVVSHNEHDEPNGVETIDIHILPCESGTFIDAVGSWPDTGLLDVVQSLQCMDDHAR</sequence>
<feature type="domain" description="Ig-like" evidence="5">
    <location>
        <begin position="319"/>
        <end position="400"/>
    </location>
</feature>
<feature type="domain" description="Ig-like" evidence="5">
    <location>
        <begin position="753"/>
        <end position="833"/>
    </location>
</feature>
<dbReference type="CDD" id="cd08547">
    <property type="entry name" value="Type_II_cohesin"/>
    <property type="match status" value="1"/>
</dbReference>
<keyword evidence="1 4" id="KW-0732">Signal</keyword>
<dbReference type="Gene3D" id="2.130.10.130">
    <property type="entry name" value="Integrin alpha, N-terminal"/>
    <property type="match status" value="3"/>
</dbReference>
<dbReference type="PANTHER" id="PTHR36220">
    <property type="entry name" value="UNNAMED PRODUCT"/>
    <property type="match status" value="1"/>
</dbReference>
<organism evidence="6 7">
    <name type="scientific">Sulfidibacter corallicola</name>
    <dbReference type="NCBI Taxonomy" id="2818388"/>
    <lineage>
        <taxon>Bacteria</taxon>
        <taxon>Pseudomonadati</taxon>
        <taxon>Acidobacteriota</taxon>
        <taxon>Holophagae</taxon>
        <taxon>Acanthopleuribacterales</taxon>
        <taxon>Acanthopleuribacteraceae</taxon>
        <taxon>Sulfidibacter</taxon>
    </lineage>
</organism>
<dbReference type="InterPro" id="IPR036179">
    <property type="entry name" value="Ig-like_dom_sf"/>
</dbReference>
<evidence type="ECO:0000256" key="3">
    <source>
        <dbReference type="ARBA" id="ARBA00023180"/>
    </source>
</evidence>
<dbReference type="RefSeq" id="WP_237382623.1">
    <property type="nucleotide sequence ID" value="NZ_CP071793.1"/>
</dbReference>
<keyword evidence="7" id="KW-1185">Reference proteome</keyword>
<dbReference type="Pfam" id="PF14312">
    <property type="entry name" value="FG-GAP_2"/>
    <property type="match status" value="4"/>
</dbReference>
<feature type="domain" description="Ig-like" evidence="5">
    <location>
        <begin position="236"/>
        <end position="315"/>
    </location>
</feature>
<dbReference type="PROSITE" id="PS50835">
    <property type="entry name" value="IG_LIKE"/>
    <property type="match status" value="4"/>
</dbReference>
<dbReference type="SMART" id="SM00409">
    <property type="entry name" value="IG"/>
    <property type="match status" value="4"/>
</dbReference>
<dbReference type="InterPro" id="IPR013517">
    <property type="entry name" value="FG-GAP"/>
</dbReference>
<dbReference type="SUPFAM" id="SSF48726">
    <property type="entry name" value="Immunoglobulin"/>
    <property type="match status" value="4"/>
</dbReference>
<dbReference type="GO" id="GO:0030246">
    <property type="term" value="F:carbohydrate binding"/>
    <property type="evidence" value="ECO:0007669"/>
    <property type="project" value="InterPro"/>
</dbReference>
<evidence type="ECO:0000313" key="6">
    <source>
        <dbReference type="EMBL" id="QTD52515.1"/>
    </source>
</evidence>
<dbReference type="PANTHER" id="PTHR36220:SF1">
    <property type="entry name" value="GAMMA TUBULIN COMPLEX COMPONENT C-TERMINAL DOMAIN-CONTAINING PROTEIN"/>
    <property type="match status" value="1"/>
</dbReference>
<dbReference type="Gene3D" id="1.10.1330.10">
    <property type="entry name" value="Dockerin domain"/>
    <property type="match status" value="1"/>
</dbReference>
<dbReference type="InterPro" id="IPR028994">
    <property type="entry name" value="Integrin_alpha_N"/>
</dbReference>
<dbReference type="EMBL" id="CP071793">
    <property type="protein sequence ID" value="QTD52515.1"/>
    <property type="molecule type" value="Genomic_DNA"/>
</dbReference>
<accession>A0A8A4U191</accession>
<dbReference type="InterPro" id="IPR003598">
    <property type="entry name" value="Ig_sub2"/>
</dbReference>
<dbReference type="Gene3D" id="2.60.40.680">
    <property type="match status" value="1"/>
</dbReference>
<dbReference type="GO" id="GO:0000272">
    <property type="term" value="P:polysaccharide catabolic process"/>
    <property type="evidence" value="ECO:0007669"/>
    <property type="project" value="InterPro"/>
</dbReference>
<evidence type="ECO:0000259" key="5">
    <source>
        <dbReference type="PROSITE" id="PS50835"/>
    </source>
</evidence>
<evidence type="ECO:0000313" key="7">
    <source>
        <dbReference type="Proteomes" id="UP000663929"/>
    </source>
</evidence>
<dbReference type="KEGG" id="scor:J3U87_08585"/>
<dbReference type="SMART" id="SM00191">
    <property type="entry name" value="Int_alpha"/>
    <property type="match status" value="7"/>
</dbReference>
<dbReference type="CDD" id="cd14252">
    <property type="entry name" value="Dockerin_like"/>
    <property type="match status" value="1"/>
</dbReference>
<proteinExistence type="predicted"/>
<evidence type="ECO:0000256" key="2">
    <source>
        <dbReference type="ARBA" id="ARBA00022737"/>
    </source>
</evidence>
<dbReference type="SMART" id="SM00408">
    <property type="entry name" value="IGc2"/>
    <property type="match status" value="4"/>
</dbReference>
<dbReference type="Pfam" id="PF13927">
    <property type="entry name" value="Ig_3"/>
    <property type="match status" value="1"/>
</dbReference>
<dbReference type="InterPro" id="IPR036439">
    <property type="entry name" value="Dockerin_dom_sf"/>
</dbReference>
<feature type="chain" id="PRO_5035164514" evidence="4">
    <location>
        <begin position="20"/>
        <end position="1430"/>
    </location>
</feature>
<evidence type="ECO:0000256" key="4">
    <source>
        <dbReference type="SAM" id="SignalP"/>
    </source>
</evidence>
<dbReference type="InterPro" id="IPR013783">
    <property type="entry name" value="Ig-like_fold"/>
</dbReference>
<dbReference type="InterPro" id="IPR007110">
    <property type="entry name" value="Ig-like_dom"/>
</dbReference>
<dbReference type="Pfam" id="PF07679">
    <property type="entry name" value="I-set"/>
    <property type="match status" value="2"/>
</dbReference>
<reference evidence="6" key="1">
    <citation type="submission" date="2021-03" db="EMBL/GenBank/DDBJ databases">
        <title>Acanthopleuribacteraceae sp. M133.</title>
        <authorList>
            <person name="Wang G."/>
        </authorList>
    </citation>
    <scope>NUCLEOTIDE SEQUENCE</scope>
    <source>
        <strain evidence="6">M133</strain>
    </source>
</reference>
<dbReference type="InterPro" id="IPR011047">
    <property type="entry name" value="Quinoprotein_ADH-like_sf"/>
</dbReference>
<feature type="signal peptide" evidence="4">
    <location>
        <begin position="1"/>
        <end position="19"/>
    </location>
</feature>